<keyword evidence="1" id="KW-1133">Transmembrane helix</keyword>
<name>A0ABS2KJ31_9GAMM</name>
<keyword evidence="1" id="KW-0812">Transmembrane</keyword>
<evidence type="ECO:0000313" key="3">
    <source>
        <dbReference type="Proteomes" id="UP001430193"/>
    </source>
</evidence>
<feature type="transmembrane region" description="Helical" evidence="1">
    <location>
        <begin position="67"/>
        <end position="87"/>
    </location>
</feature>
<reference evidence="2" key="1">
    <citation type="submission" date="2020-10" db="EMBL/GenBank/DDBJ databases">
        <title>Phylogeny of dyella-like bacteria.</title>
        <authorList>
            <person name="Fu J."/>
        </authorList>
    </citation>
    <scope>NUCLEOTIDE SEQUENCE</scope>
    <source>
        <strain evidence="2">DHON07</strain>
    </source>
</reference>
<feature type="transmembrane region" description="Helical" evidence="1">
    <location>
        <begin position="99"/>
        <end position="116"/>
    </location>
</feature>
<evidence type="ECO:0000313" key="2">
    <source>
        <dbReference type="EMBL" id="MBM7130782.1"/>
    </source>
</evidence>
<organism evidence="2 3">
    <name type="scientific">Dyella mobilis</name>
    <dbReference type="NCBI Taxonomy" id="1849582"/>
    <lineage>
        <taxon>Bacteria</taxon>
        <taxon>Pseudomonadati</taxon>
        <taxon>Pseudomonadota</taxon>
        <taxon>Gammaproteobacteria</taxon>
        <taxon>Lysobacterales</taxon>
        <taxon>Rhodanobacteraceae</taxon>
        <taxon>Dyella</taxon>
    </lineage>
</organism>
<proteinExistence type="predicted"/>
<dbReference type="EMBL" id="JADIKF010000039">
    <property type="protein sequence ID" value="MBM7130782.1"/>
    <property type="molecule type" value="Genomic_DNA"/>
</dbReference>
<evidence type="ECO:0000256" key="1">
    <source>
        <dbReference type="SAM" id="Phobius"/>
    </source>
</evidence>
<protein>
    <submittedName>
        <fullName evidence="2">Uncharacterized protein</fullName>
    </submittedName>
</protein>
<sequence>MASIFIGAMFLAGALIPGFSNLRVGERTLEWSDLWQTRMAIAVLLGGLLMLVIGFGIVRRQVWARNALVVLPVLQCLPFKIVHFIWLAPDPLPFDKGNLLGILIWVVIGSIYLFGFKAARDHFKGQGLTGAD</sequence>
<keyword evidence="1" id="KW-0472">Membrane</keyword>
<dbReference type="RefSeq" id="WP_204632335.1">
    <property type="nucleotide sequence ID" value="NZ_BSOC01000002.1"/>
</dbReference>
<comment type="caution">
    <text evidence="2">The sequence shown here is derived from an EMBL/GenBank/DDBJ whole genome shotgun (WGS) entry which is preliminary data.</text>
</comment>
<feature type="transmembrane region" description="Helical" evidence="1">
    <location>
        <begin position="38"/>
        <end position="58"/>
    </location>
</feature>
<gene>
    <name evidence="2" type="ORF">ISS99_14685</name>
</gene>
<dbReference type="Proteomes" id="UP001430193">
    <property type="component" value="Unassembled WGS sequence"/>
</dbReference>
<keyword evidence="3" id="KW-1185">Reference proteome</keyword>
<accession>A0ABS2KJ31</accession>